<feature type="chain" id="PRO_5024330902" description="Pectinesterase inhibitor domain-containing protein" evidence="1">
    <location>
        <begin position="22"/>
        <end position="108"/>
    </location>
</feature>
<sequence>MRLALLLTTIFALLLITEVENIKNEVSSFANNYICSTSNNNTCMHNDELNHVKDRISSLDSTLKKCIVNNDKLMDLCAKSCVNTSKSNTHYTNIYSKIYSRKDHLAKL</sequence>
<protein>
    <recommendedName>
        <fullName evidence="4">Pectinesterase inhibitor domain-containing protein</fullName>
    </recommendedName>
</protein>
<proteinExistence type="predicted"/>
<evidence type="ECO:0008006" key="4">
    <source>
        <dbReference type="Google" id="ProtNLM"/>
    </source>
</evidence>
<name>A0A5P1ERZ0_ASPOF</name>
<evidence type="ECO:0000313" key="3">
    <source>
        <dbReference type="Proteomes" id="UP000243459"/>
    </source>
</evidence>
<dbReference type="EMBL" id="CM007385">
    <property type="protein sequence ID" value="ONK68798.1"/>
    <property type="molecule type" value="Genomic_DNA"/>
</dbReference>
<dbReference type="Proteomes" id="UP000243459">
    <property type="component" value="Chromosome 5"/>
</dbReference>
<accession>A0A5P1ERZ0</accession>
<keyword evidence="1" id="KW-0732">Signal</keyword>
<feature type="signal peptide" evidence="1">
    <location>
        <begin position="1"/>
        <end position="21"/>
    </location>
</feature>
<evidence type="ECO:0000313" key="2">
    <source>
        <dbReference type="EMBL" id="ONK68798.1"/>
    </source>
</evidence>
<keyword evidence="3" id="KW-1185">Reference proteome</keyword>
<dbReference type="AlphaFoldDB" id="A0A5P1ERZ0"/>
<organism evidence="2 3">
    <name type="scientific">Asparagus officinalis</name>
    <name type="common">Garden asparagus</name>
    <dbReference type="NCBI Taxonomy" id="4686"/>
    <lineage>
        <taxon>Eukaryota</taxon>
        <taxon>Viridiplantae</taxon>
        <taxon>Streptophyta</taxon>
        <taxon>Embryophyta</taxon>
        <taxon>Tracheophyta</taxon>
        <taxon>Spermatophyta</taxon>
        <taxon>Magnoliopsida</taxon>
        <taxon>Liliopsida</taxon>
        <taxon>Asparagales</taxon>
        <taxon>Asparagaceae</taxon>
        <taxon>Asparagoideae</taxon>
        <taxon>Asparagus</taxon>
    </lineage>
</organism>
<gene>
    <name evidence="2" type="ORF">A4U43_C05F16140</name>
</gene>
<reference evidence="3" key="1">
    <citation type="journal article" date="2017" name="Nat. Commun.">
        <title>The asparagus genome sheds light on the origin and evolution of a young Y chromosome.</title>
        <authorList>
            <person name="Harkess A."/>
            <person name="Zhou J."/>
            <person name="Xu C."/>
            <person name="Bowers J.E."/>
            <person name="Van der Hulst R."/>
            <person name="Ayyampalayam S."/>
            <person name="Mercati F."/>
            <person name="Riccardi P."/>
            <person name="McKain M.R."/>
            <person name="Kakrana A."/>
            <person name="Tang H."/>
            <person name="Ray J."/>
            <person name="Groenendijk J."/>
            <person name="Arikit S."/>
            <person name="Mathioni S.M."/>
            <person name="Nakano M."/>
            <person name="Shan H."/>
            <person name="Telgmann-Rauber A."/>
            <person name="Kanno A."/>
            <person name="Yue Z."/>
            <person name="Chen H."/>
            <person name="Li W."/>
            <person name="Chen Y."/>
            <person name="Xu X."/>
            <person name="Zhang Y."/>
            <person name="Luo S."/>
            <person name="Chen H."/>
            <person name="Gao J."/>
            <person name="Mao Z."/>
            <person name="Pires J.C."/>
            <person name="Luo M."/>
            <person name="Kudrna D."/>
            <person name="Wing R.A."/>
            <person name="Meyers B.C."/>
            <person name="Yi K."/>
            <person name="Kong H."/>
            <person name="Lavrijsen P."/>
            <person name="Sunseri F."/>
            <person name="Falavigna A."/>
            <person name="Ye Y."/>
            <person name="Leebens-Mack J.H."/>
            <person name="Chen G."/>
        </authorList>
    </citation>
    <scope>NUCLEOTIDE SEQUENCE [LARGE SCALE GENOMIC DNA]</scope>
    <source>
        <strain evidence="3">cv. DH0086</strain>
    </source>
</reference>
<evidence type="ECO:0000256" key="1">
    <source>
        <dbReference type="SAM" id="SignalP"/>
    </source>
</evidence>
<dbReference type="Gramene" id="ONK68798">
    <property type="protein sequence ID" value="ONK68798"/>
    <property type="gene ID" value="A4U43_C05F16140"/>
</dbReference>